<comment type="catalytic activity">
    <reaction evidence="1">
        <text>ATP + protein L-histidine = ADP + protein N-phospho-L-histidine.</text>
        <dbReference type="EC" id="2.7.13.3"/>
    </reaction>
</comment>
<accession>A0A1M7QAJ0</accession>
<dbReference type="Pfam" id="PF13426">
    <property type="entry name" value="PAS_9"/>
    <property type="match status" value="1"/>
</dbReference>
<dbReference type="GO" id="GO:0009927">
    <property type="term" value="F:histidine phosphotransfer kinase activity"/>
    <property type="evidence" value="ECO:0007669"/>
    <property type="project" value="TreeGrafter"/>
</dbReference>
<dbReference type="Pfam" id="PF02518">
    <property type="entry name" value="HATPase_c"/>
    <property type="match status" value="1"/>
</dbReference>
<proteinExistence type="predicted"/>
<dbReference type="InterPro" id="IPR001610">
    <property type="entry name" value="PAC"/>
</dbReference>
<feature type="domain" description="Histidine kinase" evidence="12">
    <location>
        <begin position="762"/>
        <end position="981"/>
    </location>
</feature>
<dbReference type="PROSITE" id="PS50113">
    <property type="entry name" value="PAC"/>
    <property type="match status" value="3"/>
</dbReference>
<dbReference type="CDD" id="cd00130">
    <property type="entry name" value="PAS"/>
    <property type="match status" value="3"/>
</dbReference>
<dbReference type="GO" id="GO:0005886">
    <property type="term" value="C:plasma membrane"/>
    <property type="evidence" value="ECO:0007669"/>
    <property type="project" value="UniProtKB-SubCell"/>
</dbReference>
<dbReference type="FunFam" id="3.30.565.10:FF:000049">
    <property type="entry name" value="Two-component sensor histidine kinase"/>
    <property type="match status" value="1"/>
</dbReference>
<dbReference type="EC" id="2.7.13.3" evidence="3"/>
<dbReference type="InterPro" id="IPR003661">
    <property type="entry name" value="HisK_dim/P_dom"/>
</dbReference>
<keyword evidence="10 11" id="KW-0472">Membrane</keyword>
<dbReference type="NCBIfam" id="TIGR00229">
    <property type="entry name" value="sensory_box"/>
    <property type="match status" value="3"/>
</dbReference>
<dbReference type="SMART" id="SM00091">
    <property type="entry name" value="PAS"/>
    <property type="match status" value="3"/>
</dbReference>
<feature type="domain" description="PAC" evidence="14">
    <location>
        <begin position="419"/>
        <end position="469"/>
    </location>
</feature>
<dbReference type="STRING" id="134849.SAMN05443668_104402"/>
<evidence type="ECO:0000256" key="2">
    <source>
        <dbReference type="ARBA" id="ARBA00004236"/>
    </source>
</evidence>
<dbReference type="InterPro" id="IPR036890">
    <property type="entry name" value="HATPase_C_sf"/>
</dbReference>
<dbReference type="SMART" id="SM00388">
    <property type="entry name" value="HisKA"/>
    <property type="match status" value="1"/>
</dbReference>
<dbReference type="PANTHER" id="PTHR43047:SF72">
    <property type="entry name" value="OSMOSENSING HISTIDINE PROTEIN KINASE SLN1"/>
    <property type="match status" value="1"/>
</dbReference>
<dbReference type="Gene3D" id="3.30.450.20">
    <property type="entry name" value="PAS domain"/>
    <property type="match status" value="3"/>
</dbReference>
<dbReference type="GO" id="GO:0006355">
    <property type="term" value="P:regulation of DNA-templated transcription"/>
    <property type="evidence" value="ECO:0007669"/>
    <property type="project" value="InterPro"/>
</dbReference>
<feature type="domain" description="PAC" evidence="14">
    <location>
        <begin position="685"/>
        <end position="737"/>
    </location>
</feature>
<dbReference type="InterPro" id="IPR000700">
    <property type="entry name" value="PAS-assoc_C"/>
</dbReference>
<evidence type="ECO:0000313" key="17">
    <source>
        <dbReference type="Proteomes" id="UP000184440"/>
    </source>
</evidence>
<dbReference type="Gene3D" id="3.30.450.350">
    <property type="entry name" value="CHASE domain"/>
    <property type="match status" value="1"/>
</dbReference>
<dbReference type="InterPro" id="IPR000014">
    <property type="entry name" value="PAS"/>
</dbReference>
<dbReference type="EMBL" id="FRCS01000004">
    <property type="protein sequence ID" value="SHN27759.1"/>
    <property type="molecule type" value="Genomic_DNA"/>
</dbReference>
<dbReference type="SMART" id="SM00387">
    <property type="entry name" value="HATPase_c"/>
    <property type="match status" value="1"/>
</dbReference>
<comment type="subcellular location">
    <subcellularLocation>
        <location evidence="2">Cell membrane</location>
    </subcellularLocation>
</comment>
<dbReference type="Gene3D" id="3.30.565.10">
    <property type="entry name" value="Histidine kinase-like ATPase, C-terminal domain"/>
    <property type="match status" value="1"/>
</dbReference>
<dbReference type="InterPro" id="IPR003594">
    <property type="entry name" value="HATPase_dom"/>
</dbReference>
<dbReference type="PROSITE" id="PS50109">
    <property type="entry name" value="HIS_KIN"/>
    <property type="match status" value="1"/>
</dbReference>
<dbReference type="PROSITE" id="PS50839">
    <property type="entry name" value="CHASE"/>
    <property type="match status" value="1"/>
</dbReference>
<keyword evidence="5" id="KW-0808">Transferase</keyword>
<reference evidence="16 17" key="1">
    <citation type="submission" date="2016-11" db="EMBL/GenBank/DDBJ databases">
        <authorList>
            <person name="Jaros S."/>
            <person name="Januszkiewicz K."/>
            <person name="Wedrychowicz H."/>
        </authorList>
    </citation>
    <scope>NUCLEOTIDE SEQUENCE [LARGE SCALE GENOMIC DNA]</scope>
    <source>
        <strain evidence="16 17">DSM 46144</strain>
    </source>
</reference>
<evidence type="ECO:0000256" key="5">
    <source>
        <dbReference type="ARBA" id="ARBA00022679"/>
    </source>
</evidence>
<dbReference type="InterPro" id="IPR036097">
    <property type="entry name" value="HisK_dim/P_sf"/>
</dbReference>
<feature type="domain" description="PAS" evidence="13">
    <location>
        <begin position="470"/>
        <end position="523"/>
    </location>
</feature>
<sequence length="985" mass="105249">MREEHGQHWRVGAVRWGAAVLTTVTVIAVAVLAAAFAAHLSERTRVQEARAQTADAASRIERQVDHYVEALRGIAAWIRTDGWPTRTEYHRFAGAVAVRSRYPGIQVIGMAEYVDAAQRTAFSARTASATATAMLSYPEFRIKPAGTGAALPITYLDPVGGNEAALGLDFLSEPHRRTAALAARDLATPRLTAPTTLVQETGTQRGTLMMVPVYRTGAIPSTVAERRAAFSGVVYAAFRMGDLADGALGPDADRLWLDDAGVADPAAAALYTTPSRNPRSDAVEETDLAVAGRHWRIRYAAAPNLGPVTRYGPLGLGIGGAAVAVLAGALLLALTSTRARARSLAASMTAELRSVTDTATDAIVTVDYAGQVTAWNRGAARMFGIAPGAILGAPLDRVIPGGLAVLTGRNASAGGHPDPTVEVAATRADGTVLHVEASVSTWESPRGVFATAILRDVTERRRVETEVRRTNDLLEGVLRGATECAIIGCDARGLITVFNEGAHRMLGYRAEEAIGKAALDLLHDPAEMAAMAHELGVSGPTEVFPTLMKNGGPSTREWTYVRSDGYKLPVLLTVTSLRDRDGAIEGHIGIAFDLTEAHRLERERARMAHRFEQLVDCSGEGIYGLDRNGLITFVNKQAARSLGWSVDELVGRPAHTALHHHRPDGSPFPPDDCPIIRSIVDGSTHRVDTEVFWRRDGAPVPVEYVSAPLRRDGQIDGVVVTFADITDRKRTEQALKDAVASEREAASHLREIDQVRTDLVSTVSHELRTPLTSISGYLELLMDGDVGPITSDQAAMVKVAHRSSQRLLLLVEDLLTLSRIDAGAFRIRQDDVDLASLLSAAVGAVAPLAAARDLRLDADFPPDLGVVRGDAAHLDRVLLNLLSNGVKFTPPGGSVTLTGRRVGDEAVVTVADTGIGIPEDEQSRLFDRFFRSSNAMDEAIQGTGLGLSIVKTIVEHHGGRISAESRLGDGTTFTLTLPVRAPVRA</sequence>
<dbReference type="PANTHER" id="PTHR43047">
    <property type="entry name" value="TWO-COMPONENT HISTIDINE PROTEIN KINASE"/>
    <property type="match status" value="1"/>
</dbReference>
<dbReference type="InterPro" id="IPR006189">
    <property type="entry name" value="CHASE_dom"/>
</dbReference>
<dbReference type="SUPFAM" id="SSF55785">
    <property type="entry name" value="PYP-like sensor domain (PAS domain)"/>
    <property type="match status" value="3"/>
</dbReference>
<dbReference type="PROSITE" id="PS50112">
    <property type="entry name" value="PAS"/>
    <property type="match status" value="3"/>
</dbReference>
<evidence type="ECO:0000256" key="4">
    <source>
        <dbReference type="ARBA" id="ARBA00022553"/>
    </source>
</evidence>
<evidence type="ECO:0000259" key="13">
    <source>
        <dbReference type="PROSITE" id="PS50112"/>
    </source>
</evidence>
<keyword evidence="8 11" id="KW-1133">Transmembrane helix</keyword>
<evidence type="ECO:0000256" key="6">
    <source>
        <dbReference type="ARBA" id="ARBA00022692"/>
    </source>
</evidence>
<feature type="domain" description="PAS" evidence="13">
    <location>
        <begin position="348"/>
        <end position="392"/>
    </location>
</feature>
<evidence type="ECO:0000256" key="3">
    <source>
        <dbReference type="ARBA" id="ARBA00012438"/>
    </source>
</evidence>
<dbReference type="SMART" id="SM01079">
    <property type="entry name" value="CHASE"/>
    <property type="match status" value="1"/>
</dbReference>
<dbReference type="InterPro" id="IPR013767">
    <property type="entry name" value="PAS_fold"/>
</dbReference>
<dbReference type="InterPro" id="IPR004358">
    <property type="entry name" value="Sig_transdc_His_kin-like_C"/>
</dbReference>
<keyword evidence="9" id="KW-0902">Two-component regulatory system</keyword>
<evidence type="ECO:0000259" key="15">
    <source>
        <dbReference type="PROSITE" id="PS50839"/>
    </source>
</evidence>
<keyword evidence="6 11" id="KW-0812">Transmembrane</keyword>
<dbReference type="PRINTS" id="PR00344">
    <property type="entry name" value="BCTRLSENSOR"/>
</dbReference>
<evidence type="ECO:0000256" key="10">
    <source>
        <dbReference type="ARBA" id="ARBA00023136"/>
    </source>
</evidence>
<evidence type="ECO:0000259" key="14">
    <source>
        <dbReference type="PROSITE" id="PS50113"/>
    </source>
</evidence>
<feature type="domain" description="PAC" evidence="14">
    <location>
        <begin position="554"/>
        <end position="606"/>
    </location>
</feature>
<dbReference type="Pfam" id="PF03924">
    <property type="entry name" value="CHASE"/>
    <property type="match status" value="1"/>
</dbReference>
<evidence type="ECO:0000313" key="16">
    <source>
        <dbReference type="EMBL" id="SHN27759.1"/>
    </source>
</evidence>
<dbReference type="CDD" id="cd00082">
    <property type="entry name" value="HisKA"/>
    <property type="match status" value="1"/>
</dbReference>
<dbReference type="OrthoDB" id="9757990at2"/>
<dbReference type="InterPro" id="IPR035965">
    <property type="entry name" value="PAS-like_dom_sf"/>
</dbReference>
<dbReference type="Pfam" id="PF08448">
    <property type="entry name" value="PAS_4"/>
    <property type="match status" value="1"/>
</dbReference>
<dbReference type="InterPro" id="IPR013656">
    <property type="entry name" value="PAS_4"/>
</dbReference>
<feature type="transmembrane region" description="Helical" evidence="11">
    <location>
        <begin position="16"/>
        <end position="40"/>
    </location>
</feature>
<evidence type="ECO:0000259" key="12">
    <source>
        <dbReference type="PROSITE" id="PS50109"/>
    </source>
</evidence>
<dbReference type="SMART" id="SM00086">
    <property type="entry name" value="PAC"/>
    <property type="match status" value="3"/>
</dbReference>
<feature type="domain" description="CHASE" evidence="15">
    <location>
        <begin position="152"/>
        <end position="248"/>
    </location>
</feature>
<name>A0A1M7QAJ0_9ACTN</name>
<dbReference type="Gene3D" id="1.10.287.130">
    <property type="match status" value="1"/>
</dbReference>
<dbReference type="InterPro" id="IPR005467">
    <property type="entry name" value="His_kinase_dom"/>
</dbReference>
<evidence type="ECO:0000256" key="9">
    <source>
        <dbReference type="ARBA" id="ARBA00023012"/>
    </source>
</evidence>
<dbReference type="GO" id="GO:0000155">
    <property type="term" value="F:phosphorelay sensor kinase activity"/>
    <property type="evidence" value="ECO:0007669"/>
    <property type="project" value="InterPro"/>
</dbReference>
<dbReference type="SUPFAM" id="SSF47384">
    <property type="entry name" value="Homodimeric domain of signal transducing histidine kinase"/>
    <property type="match status" value="1"/>
</dbReference>
<keyword evidence="4" id="KW-0597">Phosphoprotein</keyword>
<evidence type="ECO:0000256" key="8">
    <source>
        <dbReference type="ARBA" id="ARBA00022989"/>
    </source>
</evidence>
<evidence type="ECO:0000256" key="11">
    <source>
        <dbReference type="SAM" id="Phobius"/>
    </source>
</evidence>
<evidence type="ECO:0000256" key="1">
    <source>
        <dbReference type="ARBA" id="ARBA00000085"/>
    </source>
</evidence>
<dbReference type="CDD" id="cd00075">
    <property type="entry name" value="HATPase"/>
    <property type="match status" value="1"/>
</dbReference>
<dbReference type="FunFam" id="1.10.287.130:FF:000001">
    <property type="entry name" value="Two-component sensor histidine kinase"/>
    <property type="match status" value="1"/>
</dbReference>
<dbReference type="SUPFAM" id="SSF55874">
    <property type="entry name" value="ATPase domain of HSP90 chaperone/DNA topoisomerase II/histidine kinase"/>
    <property type="match status" value="1"/>
</dbReference>
<dbReference type="Pfam" id="PF00512">
    <property type="entry name" value="HisKA"/>
    <property type="match status" value="1"/>
</dbReference>
<dbReference type="Pfam" id="PF00989">
    <property type="entry name" value="PAS"/>
    <property type="match status" value="1"/>
</dbReference>
<evidence type="ECO:0000256" key="7">
    <source>
        <dbReference type="ARBA" id="ARBA00022777"/>
    </source>
</evidence>
<dbReference type="Proteomes" id="UP000184440">
    <property type="component" value="Unassembled WGS sequence"/>
</dbReference>
<protein>
    <recommendedName>
        <fullName evidence="3">histidine kinase</fullName>
        <ecNumber evidence="3">2.7.13.3</ecNumber>
    </recommendedName>
</protein>
<keyword evidence="7" id="KW-0418">Kinase</keyword>
<dbReference type="AlphaFoldDB" id="A0A1M7QAJ0"/>
<gene>
    <name evidence="16" type="ORF">SAMN05443668_104402</name>
</gene>
<keyword evidence="17" id="KW-1185">Reference proteome</keyword>
<dbReference type="InterPro" id="IPR042240">
    <property type="entry name" value="CHASE_sf"/>
</dbReference>
<organism evidence="16 17">
    <name type="scientific">Cryptosporangium aurantiacum</name>
    <dbReference type="NCBI Taxonomy" id="134849"/>
    <lineage>
        <taxon>Bacteria</taxon>
        <taxon>Bacillati</taxon>
        <taxon>Actinomycetota</taxon>
        <taxon>Actinomycetes</taxon>
        <taxon>Cryptosporangiales</taxon>
        <taxon>Cryptosporangiaceae</taxon>
        <taxon>Cryptosporangium</taxon>
    </lineage>
</organism>
<feature type="domain" description="PAS" evidence="13">
    <location>
        <begin position="607"/>
        <end position="652"/>
    </location>
</feature>
<dbReference type="RefSeq" id="WP_084741271.1">
    <property type="nucleotide sequence ID" value="NZ_FRCS01000004.1"/>
</dbReference>